<reference evidence="2 3" key="1">
    <citation type="submission" date="2019-09" db="EMBL/GenBank/DDBJ databases">
        <title>A chromosome-level genome assembly of the Chinese tupelo Nyssa sinensis.</title>
        <authorList>
            <person name="Yang X."/>
            <person name="Kang M."/>
            <person name="Yang Y."/>
            <person name="Xiong H."/>
            <person name="Wang M."/>
            <person name="Zhang Z."/>
            <person name="Wang Z."/>
            <person name="Wu H."/>
            <person name="Ma T."/>
            <person name="Liu J."/>
            <person name="Xi Z."/>
        </authorList>
    </citation>
    <scope>NUCLEOTIDE SEQUENCE [LARGE SCALE GENOMIC DNA]</scope>
    <source>
        <strain evidence="2">J267</strain>
        <tissue evidence="2">Leaf</tissue>
    </source>
</reference>
<evidence type="ECO:0000256" key="1">
    <source>
        <dbReference type="SAM" id="Phobius"/>
    </source>
</evidence>
<feature type="transmembrane region" description="Helical" evidence="1">
    <location>
        <begin position="26"/>
        <end position="43"/>
    </location>
</feature>
<keyword evidence="1" id="KW-1133">Transmembrane helix</keyword>
<dbReference type="Proteomes" id="UP000325577">
    <property type="component" value="Linkage Group LG17"/>
</dbReference>
<gene>
    <name evidence="2" type="ORF">F0562_030413</name>
</gene>
<accession>A0A5J5AYR4</accession>
<dbReference type="EMBL" id="CM018040">
    <property type="protein sequence ID" value="KAA8535410.1"/>
    <property type="molecule type" value="Genomic_DNA"/>
</dbReference>
<proteinExistence type="predicted"/>
<protein>
    <submittedName>
        <fullName evidence="2">Uncharacterized protein</fullName>
    </submittedName>
</protein>
<name>A0A5J5AYR4_9ASTE</name>
<sequence length="89" mass="10537">MSILRWGHKKVLDHLKKWTAQLRQRVHCLLRAVVSSLLPSIVYRGPFVVFVTDQYKQVSSSVFVLYVIANFRFWLCICPYCYSLRRATE</sequence>
<evidence type="ECO:0000313" key="3">
    <source>
        <dbReference type="Proteomes" id="UP000325577"/>
    </source>
</evidence>
<dbReference type="AlphaFoldDB" id="A0A5J5AYR4"/>
<feature type="transmembrane region" description="Helical" evidence="1">
    <location>
        <begin position="63"/>
        <end position="82"/>
    </location>
</feature>
<keyword evidence="3" id="KW-1185">Reference proteome</keyword>
<keyword evidence="1" id="KW-0472">Membrane</keyword>
<organism evidence="2 3">
    <name type="scientific">Nyssa sinensis</name>
    <dbReference type="NCBI Taxonomy" id="561372"/>
    <lineage>
        <taxon>Eukaryota</taxon>
        <taxon>Viridiplantae</taxon>
        <taxon>Streptophyta</taxon>
        <taxon>Embryophyta</taxon>
        <taxon>Tracheophyta</taxon>
        <taxon>Spermatophyta</taxon>
        <taxon>Magnoliopsida</taxon>
        <taxon>eudicotyledons</taxon>
        <taxon>Gunneridae</taxon>
        <taxon>Pentapetalae</taxon>
        <taxon>asterids</taxon>
        <taxon>Cornales</taxon>
        <taxon>Nyssaceae</taxon>
        <taxon>Nyssa</taxon>
    </lineage>
</organism>
<keyword evidence="1" id="KW-0812">Transmembrane</keyword>
<evidence type="ECO:0000313" key="2">
    <source>
        <dbReference type="EMBL" id="KAA8535410.1"/>
    </source>
</evidence>